<organism evidence="1 2">
    <name type="scientific">Daphnia magna</name>
    <dbReference type="NCBI Taxonomy" id="35525"/>
    <lineage>
        <taxon>Eukaryota</taxon>
        <taxon>Metazoa</taxon>
        <taxon>Ecdysozoa</taxon>
        <taxon>Arthropoda</taxon>
        <taxon>Crustacea</taxon>
        <taxon>Branchiopoda</taxon>
        <taxon>Diplostraca</taxon>
        <taxon>Cladocera</taxon>
        <taxon>Anomopoda</taxon>
        <taxon>Daphniidae</taxon>
        <taxon>Daphnia</taxon>
    </lineage>
</organism>
<comment type="caution">
    <text evidence="1">The sequence shown here is derived from an EMBL/GenBank/DDBJ whole genome shotgun (WGS) entry which is preliminary data.</text>
</comment>
<dbReference type="EMBL" id="JAOYFB010000037">
    <property type="protein sequence ID" value="KAK4023944.1"/>
    <property type="molecule type" value="Genomic_DNA"/>
</dbReference>
<accession>A0ABR0AFP1</accession>
<keyword evidence="2" id="KW-1185">Reference proteome</keyword>
<sequence>MALFLLEQAIGCVYTRICLNALDGEIGPPLSGTEAAKRSGRLSLVGSGYAAALPRSSHGLPTQFQRSLHAATPHGGRVWKRPSTWRTIQGVRSSHNYNRHGFNCAENNHLLLKSNPFTDVNSSSLFLAALEANVNKEKDCDVNDDDDP</sequence>
<protein>
    <submittedName>
        <fullName evidence="1">Uncharacterized protein</fullName>
    </submittedName>
</protein>
<proteinExistence type="predicted"/>
<evidence type="ECO:0000313" key="2">
    <source>
        <dbReference type="Proteomes" id="UP001234178"/>
    </source>
</evidence>
<reference evidence="1 2" key="1">
    <citation type="journal article" date="2023" name="Nucleic Acids Res.">
        <title>The hologenome of Daphnia magna reveals possible DNA methylation and microbiome-mediated evolution of the host genome.</title>
        <authorList>
            <person name="Chaturvedi A."/>
            <person name="Li X."/>
            <person name="Dhandapani V."/>
            <person name="Marshall H."/>
            <person name="Kissane S."/>
            <person name="Cuenca-Cambronero M."/>
            <person name="Asole G."/>
            <person name="Calvet F."/>
            <person name="Ruiz-Romero M."/>
            <person name="Marangio P."/>
            <person name="Guigo R."/>
            <person name="Rago D."/>
            <person name="Mirbahai L."/>
            <person name="Eastwood N."/>
            <person name="Colbourne J.K."/>
            <person name="Zhou J."/>
            <person name="Mallon E."/>
            <person name="Orsini L."/>
        </authorList>
    </citation>
    <scope>NUCLEOTIDE SEQUENCE [LARGE SCALE GENOMIC DNA]</scope>
    <source>
        <strain evidence="1">LRV0_1</strain>
    </source>
</reference>
<name>A0ABR0AFP1_9CRUS</name>
<evidence type="ECO:0000313" key="1">
    <source>
        <dbReference type="EMBL" id="KAK4023944.1"/>
    </source>
</evidence>
<dbReference type="Proteomes" id="UP001234178">
    <property type="component" value="Unassembled WGS sequence"/>
</dbReference>
<gene>
    <name evidence="1" type="ORF">OUZ56_009336</name>
</gene>